<dbReference type="RefSeq" id="WP_188613570.1">
    <property type="nucleotide sequence ID" value="NZ_BMJT01000002.1"/>
</dbReference>
<protein>
    <submittedName>
        <fullName evidence="2">Multidrug transporter</fullName>
    </submittedName>
</protein>
<dbReference type="PANTHER" id="PTHR38454">
    <property type="entry name" value="INTEGRAL MEMBRANE PROTEIN-RELATED"/>
    <property type="match status" value="1"/>
</dbReference>
<keyword evidence="1" id="KW-0472">Membrane</keyword>
<dbReference type="Pfam" id="PF09586">
    <property type="entry name" value="YfhO"/>
    <property type="match status" value="1"/>
</dbReference>
<dbReference type="AlphaFoldDB" id="A0A917FZ11"/>
<feature type="transmembrane region" description="Helical" evidence="1">
    <location>
        <begin position="291"/>
        <end position="308"/>
    </location>
</feature>
<keyword evidence="1" id="KW-0812">Transmembrane</keyword>
<accession>A0A917FZ11</accession>
<feature type="transmembrane region" description="Helical" evidence="1">
    <location>
        <begin position="315"/>
        <end position="337"/>
    </location>
</feature>
<evidence type="ECO:0000313" key="3">
    <source>
        <dbReference type="Proteomes" id="UP000616608"/>
    </source>
</evidence>
<feature type="transmembrane region" description="Helical" evidence="1">
    <location>
        <begin position="854"/>
        <end position="873"/>
    </location>
</feature>
<feature type="transmembrane region" description="Helical" evidence="1">
    <location>
        <begin position="369"/>
        <end position="387"/>
    </location>
</feature>
<feature type="transmembrane region" description="Helical" evidence="1">
    <location>
        <begin position="233"/>
        <end position="254"/>
    </location>
</feature>
<reference evidence="2" key="1">
    <citation type="journal article" date="2014" name="Int. J. Syst. Evol. Microbiol.">
        <title>Complete genome sequence of Corynebacterium casei LMG S-19264T (=DSM 44701T), isolated from a smear-ripened cheese.</title>
        <authorList>
            <consortium name="US DOE Joint Genome Institute (JGI-PGF)"/>
            <person name="Walter F."/>
            <person name="Albersmeier A."/>
            <person name="Kalinowski J."/>
            <person name="Ruckert C."/>
        </authorList>
    </citation>
    <scope>NUCLEOTIDE SEQUENCE</scope>
    <source>
        <strain evidence="2">CGMCC 1.15760</strain>
    </source>
</reference>
<keyword evidence="1" id="KW-1133">Transmembrane helix</keyword>
<feature type="transmembrane region" description="Helical" evidence="1">
    <location>
        <begin position="399"/>
        <end position="416"/>
    </location>
</feature>
<comment type="caution">
    <text evidence="2">The sequence shown here is derived from an EMBL/GenBank/DDBJ whole genome shotgun (WGS) entry which is preliminary data.</text>
</comment>
<keyword evidence="3" id="KW-1185">Reference proteome</keyword>
<dbReference type="EMBL" id="BMJT01000002">
    <property type="protein sequence ID" value="GGG14772.1"/>
    <property type="molecule type" value="Genomic_DNA"/>
</dbReference>
<sequence>MRKVVPIIAISVVSLAAVRAALWYFLKTDSPMLMRGADATTQMLYYKMLLSDLIHQGQSLFWSWQYGIGGDVYGQFAYYYSTSLTFYLTTFLTGASTITTLATQHTYVLIIQMVIASLFTYALFTYRGNGFVAASFGAIMYSTSFVFIQYGLTLDFMVEAFVLLPVVLLGLEITVRRKIAFPFILTMALALLNFYFGYITTLFVMCYAIFLFFDTQTVTTWRNFVRYALHLSLYYVCSLALAAIAFIPAVYQYLQSDRHGQEAKYALFFSWDFYFQLPKTLFLSYQEADAMLLPLITGVLMICLLMTKQPKRYKYFLMVLIVMICIPYMYSVFNGFAAMQRRWFYGVYLGIALLSAETMTRVRTIQWQPYLIASMSLLVWLIIVLLVSDQTITAVNMKLLVIGIGSMIALGGYWLVQTKRWRIGFASSLLLLLFAHSTLQAHFYFTRVLGDASTYQTLSREFLQLPGYDNKITQEVAQLIQQRTQGIQRTIWADDAIPDNASFYYPYYSNSTYQSLIPLNIHQYYKEHSQTLQSGSVSRYANYDERLYQELWMANRFQVIKDRARHIPYHHQAMATLGEWTIYEAKETLPVGFAIPADQWLTTSEAEQLTSAAFDQAIWQAVIVHNNDQQLQQGSSNFDPSKLVTATKKVAMTDIELTNITMTDASHITVGEAGGQLRIPLPQNPTVGEYHLQMELMKAEEKSYIVKVLDKSFHYLGQSNPWHYLKKDYTFNLGHNYDKPYIDVHLIKGQYELQNIATHFNSYEPLPALLQARNAHALTNSTVQDTGVTGTMAVNEPSIAIFSIPYSKGWQALVNGEEVPLHEVNYSFIGIPLREGEHEIELIYRTPYFDQARLITLLAFFILITGTIYQIWYKRNLKNKENS</sequence>
<feature type="transmembrane region" description="Helical" evidence="1">
    <location>
        <begin position="187"/>
        <end position="213"/>
    </location>
</feature>
<proteinExistence type="predicted"/>
<dbReference type="Proteomes" id="UP000616608">
    <property type="component" value="Unassembled WGS sequence"/>
</dbReference>
<feature type="transmembrane region" description="Helical" evidence="1">
    <location>
        <begin position="104"/>
        <end position="124"/>
    </location>
</feature>
<dbReference type="PANTHER" id="PTHR38454:SF1">
    <property type="entry name" value="INTEGRAL MEMBRANE PROTEIN"/>
    <property type="match status" value="1"/>
</dbReference>
<dbReference type="InterPro" id="IPR018580">
    <property type="entry name" value="Uncharacterised_YfhO"/>
</dbReference>
<organism evidence="2 3">
    <name type="scientific">Lysinibacillus alkalisoli</name>
    <dbReference type="NCBI Taxonomy" id="1911548"/>
    <lineage>
        <taxon>Bacteria</taxon>
        <taxon>Bacillati</taxon>
        <taxon>Bacillota</taxon>
        <taxon>Bacilli</taxon>
        <taxon>Bacillales</taxon>
        <taxon>Bacillaceae</taxon>
        <taxon>Lysinibacillus</taxon>
    </lineage>
</organism>
<reference evidence="2" key="2">
    <citation type="submission" date="2020-09" db="EMBL/GenBank/DDBJ databases">
        <authorList>
            <person name="Sun Q."/>
            <person name="Zhou Y."/>
        </authorList>
    </citation>
    <scope>NUCLEOTIDE SEQUENCE</scope>
    <source>
        <strain evidence="2">CGMCC 1.15760</strain>
    </source>
</reference>
<evidence type="ECO:0000313" key="2">
    <source>
        <dbReference type="EMBL" id="GGG14772.1"/>
    </source>
</evidence>
<feature type="transmembrane region" description="Helical" evidence="1">
    <location>
        <begin position="131"/>
        <end position="150"/>
    </location>
</feature>
<feature type="transmembrane region" description="Helical" evidence="1">
    <location>
        <begin position="76"/>
        <end position="98"/>
    </location>
</feature>
<gene>
    <name evidence="2" type="ORF">GCM10007425_06360</name>
</gene>
<evidence type="ECO:0000256" key="1">
    <source>
        <dbReference type="SAM" id="Phobius"/>
    </source>
</evidence>
<name>A0A917FZ11_9BACI</name>